<dbReference type="Gene3D" id="1.20.1280.50">
    <property type="match status" value="1"/>
</dbReference>
<dbReference type="OMA" id="AHEFMYY"/>
<evidence type="ECO:0000259" key="2">
    <source>
        <dbReference type="Pfam" id="PF03478"/>
    </source>
</evidence>
<reference evidence="3" key="2">
    <citation type="submission" date="2018-10" db="UniProtKB">
        <authorList>
            <consortium name="EnsemblPlants"/>
        </authorList>
    </citation>
    <scope>IDENTIFICATION</scope>
</reference>
<dbReference type="Gramene" id="TraesRN5D0100867500.1">
    <property type="protein sequence ID" value="TraesRN5D0100867500.1"/>
    <property type="gene ID" value="TraesRN5D0100867500"/>
</dbReference>
<feature type="domain" description="KIB1-4 beta-propeller" evidence="2">
    <location>
        <begin position="144"/>
        <end position="461"/>
    </location>
</feature>
<dbReference type="OrthoDB" id="692324at2759"/>
<accession>A0A3B6MY44</accession>
<dbReference type="Gramene" id="TraesROB_scaffold_051124_01G000100.1">
    <property type="protein sequence ID" value="TraesROB_scaffold_051124_01G000100.1"/>
    <property type="gene ID" value="TraesROB_scaffold_051124_01G000100"/>
</dbReference>
<proteinExistence type="predicted"/>
<keyword evidence="1" id="KW-0472">Membrane</keyword>
<dbReference type="Gramene" id="TraesCLE_scaffold_094971_01G000400.1">
    <property type="protein sequence ID" value="TraesCLE_scaffold_094971_01G000400.1"/>
    <property type="gene ID" value="TraesCLE_scaffold_094971_01G000400"/>
</dbReference>
<evidence type="ECO:0000313" key="4">
    <source>
        <dbReference type="Proteomes" id="UP000019116"/>
    </source>
</evidence>
<dbReference type="InterPro" id="IPR036047">
    <property type="entry name" value="F-box-like_dom_sf"/>
</dbReference>
<evidence type="ECO:0000256" key="1">
    <source>
        <dbReference type="SAM" id="Phobius"/>
    </source>
</evidence>
<organism evidence="3">
    <name type="scientific">Triticum aestivum</name>
    <name type="common">Wheat</name>
    <dbReference type="NCBI Taxonomy" id="4565"/>
    <lineage>
        <taxon>Eukaryota</taxon>
        <taxon>Viridiplantae</taxon>
        <taxon>Streptophyta</taxon>
        <taxon>Embryophyta</taxon>
        <taxon>Tracheophyta</taxon>
        <taxon>Spermatophyta</taxon>
        <taxon>Magnoliopsida</taxon>
        <taxon>Liliopsida</taxon>
        <taxon>Poales</taxon>
        <taxon>Poaceae</taxon>
        <taxon>BOP clade</taxon>
        <taxon>Pooideae</taxon>
        <taxon>Triticodae</taxon>
        <taxon>Triticeae</taxon>
        <taxon>Triticinae</taxon>
        <taxon>Triticum</taxon>
    </lineage>
</organism>
<keyword evidence="1" id="KW-1133">Transmembrane helix</keyword>
<dbReference type="InterPro" id="IPR005174">
    <property type="entry name" value="KIB1-4_b-propeller"/>
</dbReference>
<dbReference type="CDD" id="cd09917">
    <property type="entry name" value="F-box_SF"/>
    <property type="match status" value="1"/>
</dbReference>
<feature type="transmembrane region" description="Helical" evidence="1">
    <location>
        <begin position="21"/>
        <end position="43"/>
    </location>
</feature>
<dbReference type="Gramene" id="TraesCS5D02G367200.1">
    <property type="protein sequence ID" value="TraesCS5D02G367200.1.cds1"/>
    <property type="gene ID" value="TraesCS5D02G367200"/>
</dbReference>
<dbReference type="Gramene" id="TraesWEE_scaffold_065748_01G000100.1">
    <property type="protein sequence ID" value="TraesWEE_scaffold_065748_01G000100.1"/>
    <property type="gene ID" value="TraesWEE_scaffold_065748_01G000100"/>
</dbReference>
<dbReference type="Pfam" id="PF03478">
    <property type="entry name" value="Beta-prop_KIB1-4"/>
    <property type="match status" value="1"/>
</dbReference>
<dbReference type="SUPFAM" id="SSF81383">
    <property type="entry name" value="F-box domain"/>
    <property type="match status" value="1"/>
</dbReference>
<dbReference type="PANTHER" id="PTHR44586">
    <property type="entry name" value="F-BOX DOMAIN CONTAINING PROTEIN, EXPRESSED"/>
    <property type="match status" value="1"/>
</dbReference>
<dbReference type="Gramene" id="TraesCS5D03G0824700.1">
    <property type="protein sequence ID" value="TraesCS5D03G0824700.1.CDS1"/>
    <property type="gene ID" value="TraesCS5D03G0824700"/>
</dbReference>
<name>A0A3B6MY44_WHEAT</name>
<keyword evidence="1" id="KW-0812">Transmembrane</keyword>
<dbReference type="EnsemblPlants" id="TraesCS5D02G367200.1">
    <property type="protein sequence ID" value="TraesCS5D02G367200.1.cds1"/>
    <property type="gene ID" value="TraesCS5D02G367200"/>
</dbReference>
<dbReference type="Gramene" id="TraesCAD_scaffold_063848_01G000400.1">
    <property type="protein sequence ID" value="TraesCAD_scaffold_063848_01G000400.1"/>
    <property type="gene ID" value="TraesCAD_scaffold_063848_01G000400"/>
</dbReference>
<protein>
    <recommendedName>
        <fullName evidence="2">KIB1-4 beta-propeller domain-containing protein</fullName>
    </recommendedName>
</protein>
<dbReference type="Gramene" id="TraesPARA_EIv1.0_1847760.1">
    <property type="protein sequence ID" value="TraesPARA_EIv1.0_1847760.1.CDS1"/>
    <property type="gene ID" value="TraesPARA_EIv1.0_1847760"/>
</dbReference>
<dbReference type="PANTHER" id="PTHR44586:SF17">
    <property type="entry name" value="DUF295 DOMAIN-CONTAINING PROTEIN"/>
    <property type="match status" value="1"/>
</dbReference>
<dbReference type="Proteomes" id="UP000019116">
    <property type="component" value="Chromosome 5D"/>
</dbReference>
<sequence>MELRTTYTSTDIDPREARRKAAVLSIFVVGSSLVLSISMGAVLSISVVDALTRATTSWNYARARRRSIAPHGAADWPGLPEDLLLTVMAALDVPSIIRSGAVCTSWHSAYKAFRGLHRLPPKQAPCLLYACDEYGPDAAALYCPSTNATFRIPFPQPPDKSRRFAFSCQGWVFAADEAGDPYLVNPTTGSRAALPPFETIYHGESHYDRDRKNALKARLENRVFRPTVSWAWHSGYHRVAISAAAEVAACTVLIVHTPDQWRLSFARPGDKRWTFLCEEEFQDVLYNDKDGLFYALGLDSSVSTIDLAGPSPTVTMIMRGVSGWCDPTKYLAFTPSGELQQVWRIWSHPHFSVKFMVDADAVDFANEYGDAHNLNEPDANDDDEQKTSEVTTIKLLIFKVDIGRQKLVELRDIGDHALFLGYNTAMYFSTKDFPVFKPNCAYLTHDCFDFKPTLPTDTGIWDVNKGSMQKLQDAWPYMYSWLDLPAPIWITPRF</sequence>
<evidence type="ECO:0000313" key="3">
    <source>
        <dbReference type="EnsemblPlants" id="TraesCS5D02G367200.1.cds1"/>
    </source>
</evidence>
<keyword evidence="4" id="KW-1185">Reference proteome</keyword>
<reference evidence="3" key="1">
    <citation type="submission" date="2018-08" db="EMBL/GenBank/DDBJ databases">
        <authorList>
            <person name="Rossello M."/>
        </authorList>
    </citation>
    <scope>NUCLEOTIDE SEQUENCE [LARGE SCALE GENOMIC DNA]</scope>
    <source>
        <strain evidence="3">cv. Chinese Spring</strain>
    </source>
</reference>
<dbReference type="AlphaFoldDB" id="A0A3B6MY44"/>